<protein>
    <submittedName>
        <fullName evidence="9">Sigma-54 dependent transcriptional regulator</fullName>
    </submittedName>
</protein>
<dbReference type="Pfam" id="PF00158">
    <property type="entry name" value="Sigma54_activat"/>
    <property type="match status" value="1"/>
</dbReference>
<evidence type="ECO:0000313" key="10">
    <source>
        <dbReference type="Proteomes" id="UP001629274"/>
    </source>
</evidence>
<dbReference type="InterPro" id="IPR009057">
    <property type="entry name" value="Homeodomain-like_sf"/>
</dbReference>
<dbReference type="InterPro" id="IPR058031">
    <property type="entry name" value="AAA_lid_NorR"/>
</dbReference>
<dbReference type="SUPFAM" id="SSF46689">
    <property type="entry name" value="Homeodomain-like"/>
    <property type="match status" value="1"/>
</dbReference>
<gene>
    <name evidence="9" type="ORF">PQR03_12235</name>
</gene>
<dbReference type="InterPro" id="IPR025943">
    <property type="entry name" value="Sigma_54_int_dom_ATP-bd_2"/>
</dbReference>
<evidence type="ECO:0000256" key="3">
    <source>
        <dbReference type="ARBA" id="ARBA00023015"/>
    </source>
</evidence>
<dbReference type="InterPro" id="IPR001789">
    <property type="entry name" value="Sig_transdc_resp-reg_receiver"/>
</dbReference>
<dbReference type="PROSITE" id="PS00676">
    <property type="entry name" value="SIGMA54_INTERACT_2"/>
    <property type="match status" value="1"/>
</dbReference>
<dbReference type="SUPFAM" id="SSF52540">
    <property type="entry name" value="P-loop containing nucleoside triphosphate hydrolases"/>
    <property type="match status" value="1"/>
</dbReference>
<dbReference type="Gene3D" id="3.40.50.2300">
    <property type="match status" value="1"/>
</dbReference>
<dbReference type="Gene3D" id="1.10.8.60">
    <property type="match status" value="1"/>
</dbReference>
<dbReference type="SUPFAM" id="SSF52172">
    <property type="entry name" value="CheY-like"/>
    <property type="match status" value="1"/>
</dbReference>
<dbReference type="Gene3D" id="3.40.50.300">
    <property type="entry name" value="P-loop containing nucleotide triphosphate hydrolases"/>
    <property type="match status" value="1"/>
</dbReference>
<dbReference type="PROSITE" id="PS50045">
    <property type="entry name" value="SIGMA54_INTERACT_4"/>
    <property type="match status" value="1"/>
</dbReference>
<evidence type="ECO:0000256" key="2">
    <source>
        <dbReference type="ARBA" id="ARBA00022840"/>
    </source>
</evidence>
<dbReference type="InterPro" id="IPR002078">
    <property type="entry name" value="Sigma_54_int"/>
</dbReference>
<keyword evidence="3" id="KW-0805">Transcription regulation</keyword>
<dbReference type="PROSITE" id="PS50110">
    <property type="entry name" value="RESPONSE_REGULATORY"/>
    <property type="match status" value="1"/>
</dbReference>
<evidence type="ECO:0000313" key="9">
    <source>
        <dbReference type="EMBL" id="MFM0238902.1"/>
    </source>
</evidence>
<dbReference type="Pfam" id="PF02954">
    <property type="entry name" value="HTH_8"/>
    <property type="match status" value="1"/>
</dbReference>
<accession>A0ABW9BFT1</accession>
<dbReference type="InterPro" id="IPR025944">
    <property type="entry name" value="Sigma_54_int_dom_CS"/>
</dbReference>
<name>A0ABW9BFT1_9BURK</name>
<evidence type="ECO:0000259" key="8">
    <source>
        <dbReference type="PROSITE" id="PS50110"/>
    </source>
</evidence>
<dbReference type="Proteomes" id="UP001629274">
    <property type="component" value="Unassembled WGS sequence"/>
</dbReference>
<dbReference type="RefSeq" id="WP_408258795.1">
    <property type="nucleotide sequence ID" value="NZ_JAQQCK010000002.1"/>
</dbReference>
<evidence type="ECO:0000256" key="1">
    <source>
        <dbReference type="ARBA" id="ARBA00022741"/>
    </source>
</evidence>
<keyword evidence="4" id="KW-0238">DNA-binding</keyword>
<dbReference type="PROSITE" id="PS00688">
    <property type="entry name" value="SIGMA54_INTERACT_3"/>
    <property type="match status" value="1"/>
</dbReference>
<evidence type="ECO:0000259" key="7">
    <source>
        <dbReference type="PROSITE" id="PS50045"/>
    </source>
</evidence>
<dbReference type="InterPro" id="IPR011006">
    <property type="entry name" value="CheY-like_superfamily"/>
</dbReference>
<dbReference type="Pfam" id="PF25601">
    <property type="entry name" value="AAA_lid_14"/>
    <property type="match status" value="1"/>
</dbReference>
<dbReference type="CDD" id="cd00009">
    <property type="entry name" value="AAA"/>
    <property type="match status" value="1"/>
</dbReference>
<keyword evidence="6" id="KW-0597">Phosphoprotein</keyword>
<keyword evidence="5" id="KW-0804">Transcription</keyword>
<dbReference type="SMART" id="SM00382">
    <property type="entry name" value="AAA"/>
    <property type="match status" value="1"/>
</dbReference>
<dbReference type="PANTHER" id="PTHR32071">
    <property type="entry name" value="TRANSCRIPTIONAL REGULATORY PROTEIN"/>
    <property type="match status" value="1"/>
</dbReference>
<dbReference type="SMART" id="SM00448">
    <property type="entry name" value="REC"/>
    <property type="match status" value="1"/>
</dbReference>
<dbReference type="EMBL" id="JAQQDR010000004">
    <property type="protein sequence ID" value="MFM0238902.1"/>
    <property type="molecule type" value="Genomic_DNA"/>
</dbReference>
<dbReference type="Gene3D" id="1.10.10.60">
    <property type="entry name" value="Homeodomain-like"/>
    <property type="match status" value="1"/>
</dbReference>
<keyword evidence="10" id="KW-1185">Reference proteome</keyword>
<comment type="caution">
    <text evidence="9">The sequence shown here is derived from an EMBL/GenBank/DDBJ whole genome shotgun (WGS) entry which is preliminary data.</text>
</comment>
<evidence type="ECO:0000256" key="4">
    <source>
        <dbReference type="ARBA" id="ARBA00023125"/>
    </source>
</evidence>
<dbReference type="PRINTS" id="PR01590">
    <property type="entry name" value="HTHFIS"/>
</dbReference>
<keyword evidence="1" id="KW-0547">Nucleotide-binding</keyword>
<dbReference type="InterPro" id="IPR027417">
    <property type="entry name" value="P-loop_NTPase"/>
</dbReference>
<dbReference type="InterPro" id="IPR003593">
    <property type="entry name" value="AAA+_ATPase"/>
</dbReference>
<organism evidence="9 10">
    <name type="scientific">Paraburkholderia phytofirmans</name>
    <dbReference type="NCBI Taxonomy" id="261302"/>
    <lineage>
        <taxon>Bacteria</taxon>
        <taxon>Pseudomonadati</taxon>
        <taxon>Pseudomonadota</taxon>
        <taxon>Betaproteobacteria</taxon>
        <taxon>Burkholderiales</taxon>
        <taxon>Burkholderiaceae</taxon>
        <taxon>Paraburkholderia</taxon>
    </lineage>
</organism>
<feature type="modified residue" description="4-aspartylphosphate" evidence="6">
    <location>
        <position position="54"/>
    </location>
</feature>
<sequence length="458" mass="48943">MAHILVVDDDDGFREGLVETLVDLGHSVDEASSGEQALGILTNAAVPFTCMFLDFRLPGMDGLAVLEALQTTVHGPMLPVVMLTGFASSDNTIGAMTLGAFDHLTKPVGRQAIQSLLERIVSSTAAGATSDEPLPKFAAEPASTKPRLLGVSETLREVQKQIGRAASSDATVLLSGETGTGKEVAAHVLHDASKRRDKPFVAVNCAAIPSELLESELFGHVKGAFTGASADRAGCFAAADGGTLLLDEVGDMPLPMQAKLLRVIQERQITPLGSSRVIPVDIRLVAATHRDLKAMVEAGEFREDLLYRLNIIPIELPPLRERLADILPLAEHFLAEVAIRRSRGMRLSSPAQRLLLDYAWPGNVRELRNAIERAGALAPGPSITAEDLGFLNAKPSDGQPLLNASFFDMSLPGAVEAVERAMISHALRLADNNRADAARRLGISRQTLYAKLAALKLE</sequence>
<feature type="domain" description="Response regulatory" evidence="8">
    <location>
        <begin position="3"/>
        <end position="121"/>
    </location>
</feature>
<feature type="domain" description="Sigma-54 factor interaction" evidence="7">
    <location>
        <begin position="148"/>
        <end position="376"/>
    </location>
</feature>
<dbReference type="Pfam" id="PF00072">
    <property type="entry name" value="Response_reg"/>
    <property type="match status" value="1"/>
</dbReference>
<keyword evidence="2" id="KW-0067">ATP-binding</keyword>
<dbReference type="InterPro" id="IPR002197">
    <property type="entry name" value="HTH_Fis"/>
</dbReference>
<evidence type="ECO:0000256" key="6">
    <source>
        <dbReference type="PROSITE-ProRule" id="PRU00169"/>
    </source>
</evidence>
<proteinExistence type="predicted"/>
<evidence type="ECO:0000256" key="5">
    <source>
        <dbReference type="ARBA" id="ARBA00023163"/>
    </source>
</evidence>
<reference evidence="9 10" key="1">
    <citation type="journal article" date="2024" name="Chem. Sci.">
        <title>Discovery of megapolipeptins by genome mining of a Burkholderiales bacteria collection.</title>
        <authorList>
            <person name="Paulo B.S."/>
            <person name="Recchia M.J.J."/>
            <person name="Lee S."/>
            <person name="Fergusson C.H."/>
            <person name="Romanowski S.B."/>
            <person name="Hernandez A."/>
            <person name="Krull N."/>
            <person name="Liu D.Y."/>
            <person name="Cavanagh H."/>
            <person name="Bos A."/>
            <person name="Gray C.A."/>
            <person name="Murphy B.T."/>
            <person name="Linington R.G."/>
            <person name="Eustaquio A.S."/>
        </authorList>
    </citation>
    <scope>NUCLEOTIDE SEQUENCE [LARGE SCALE GENOMIC DNA]</scope>
    <source>
        <strain evidence="9 10">RL17-351-BIE-A</strain>
    </source>
</reference>